<dbReference type="Proteomes" id="UP000006320">
    <property type="component" value="Unassembled WGS sequence"/>
</dbReference>
<evidence type="ECO:0000313" key="2">
    <source>
        <dbReference type="EMBL" id="GAC12135.1"/>
    </source>
</evidence>
<evidence type="ECO:0000256" key="1">
    <source>
        <dbReference type="SAM" id="Phobius"/>
    </source>
</evidence>
<sequence length="162" mass="19205">MRLLLPLKYYDEAGRIKPANSFLWCLFFLCRPFWVFIASLTFRQDSGALLALFYPDNYYFYLSLGIAFPALLVVLLISFRAKLWNTRARLIFRAITPLVMLSLIMDIVFHVSMASKQHWEFSWLVALTLLLDSIYLYWVKKNLHLRLMTRDWAKEEPQDAKV</sequence>
<protein>
    <recommendedName>
        <fullName evidence="4">DUF2919 domain-containing protein</fullName>
    </recommendedName>
</protein>
<organism evidence="2 3">
    <name type="scientific">Paraglaciecola chathamensis S18K6</name>
    <dbReference type="NCBI Taxonomy" id="1127672"/>
    <lineage>
        <taxon>Bacteria</taxon>
        <taxon>Pseudomonadati</taxon>
        <taxon>Pseudomonadota</taxon>
        <taxon>Gammaproteobacteria</taxon>
        <taxon>Alteromonadales</taxon>
        <taxon>Alteromonadaceae</taxon>
        <taxon>Paraglaciecola</taxon>
    </lineage>
</organism>
<keyword evidence="1" id="KW-0472">Membrane</keyword>
<dbReference type="EMBL" id="BAEM01000056">
    <property type="protein sequence ID" value="GAC12135.1"/>
    <property type="molecule type" value="Genomic_DNA"/>
</dbReference>
<gene>
    <name evidence="2" type="ORF">GCHA_4212</name>
</gene>
<feature type="transmembrane region" description="Helical" evidence="1">
    <location>
        <begin position="58"/>
        <end position="78"/>
    </location>
</feature>
<feature type="transmembrane region" description="Helical" evidence="1">
    <location>
        <begin position="21"/>
        <end position="38"/>
    </location>
</feature>
<accession>A0AAV3V6V1</accession>
<evidence type="ECO:0000313" key="3">
    <source>
        <dbReference type="Proteomes" id="UP000006320"/>
    </source>
</evidence>
<evidence type="ECO:0008006" key="4">
    <source>
        <dbReference type="Google" id="ProtNLM"/>
    </source>
</evidence>
<reference evidence="2 3" key="1">
    <citation type="journal article" date="2017" name="Antonie Van Leeuwenhoek">
        <title>Rhizobium rhizosphaerae sp. nov., a novel species isolated from rice rhizosphere.</title>
        <authorList>
            <person name="Zhao J.J."/>
            <person name="Zhang J."/>
            <person name="Zhang R.J."/>
            <person name="Zhang C.W."/>
            <person name="Yin H.Q."/>
            <person name="Zhang X.X."/>
        </authorList>
    </citation>
    <scope>NUCLEOTIDE SEQUENCE [LARGE SCALE GENOMIC DNA]</scope>
    <source>
        <strain evidence="2 3">S18K6</strain>
    </source>
</reference>
<feature type="transmembrane region" description="Helical" evidence="1">
    <location>
        <begin position="90"/>
        <end position="109"/>
    </location>
</feature>
<proteinExistence type="predicted"/>
<dbReference type="InterPro" id="IPR021318">
    <property type="entry name" value="DUF2919"/>
</dbReference>
<dbReference type="AlphaFoldDB" id="A0AAV3V6V1"/>
<keyword evidence="1" id="KW-0812">Transmembrane</keyword>
<keyword evidence="1" id="KW-1133">Transmembrane helix</keyword>
<dbReference type="RefSeq" id="WP_007991533.1">
    <property type="nucleotide sequence ID" value="NZ_BAEM01000056.1"/>
</dbReference>
<feature type="transmembrane region" description="Helical" evidence="1">
    <location>
        <begin position="121"/>
        <end position="139"/>
    </location>
</feature>
<dbReference type="Pfam" id="PF11143">
    <property type="entry name" value="DUF2919"/>
    <property type="match status" value="1"/>
</dbReference>
<comment type="caution">
    <text evidence="2">The sequence shown here is derived from an EMBL/GenBank/DDBJ whole genome shotgun (WGS) entry which is preliminary data.</text>
</comment>
<name>A0AAV3V6V1_9ALTE</name>